<feature type="region of interest" description="Disordered" evidence="1">
    <location>
        <begin position="138"/>
        <end position="164"/>
    </location>
</feature>
<name>A0AAV9ZEG1_9AGAR</name>
<comment type="caution">
    <text evidence="2">The sequence shown here is derived from an EMBL/GenBank/DDBJ whole genome shotgun (WGS) entry which is preliminary data.</text>
</comment>
<dbReference type="EMBL" id="JAWWNJ010000159">
    <property type="protein sequence ID" value="KAK6980504.1"/>
    <property type="molecule type" value="Genomic_DNA"/>
</dbReference>
<dbReference type="AlphaFoldDB" id="A0AAV9ZEG1"/>
<dbReference type="Proteomes" id="UP001362999">
    <property type="component" value="Unassembled WGS sequence"/>
</dbReference>
<evidence type="ECO:0000313" key="2">
    <source>
        <dbReference type="EMBL" id="KAK6980504.1"/>
    </source>
</evidence>
<feature type="compositionally biased region" description="Polar residues" evidence="1">
    <location>
        <begin position="142"/>
        <end position="158"/>
    </location>
</feature>
<proteinExistence type="predicted"/>
<evidence type="ECO:0000313" key="3">
    <source>
        <dbReference type="Proteomes" id="UP001362999"/>
    </source>
</evidence>
<sequence length="217" mass="24250">MSSSTPTVKESVAATLSNILSVTQLDTSYRQPFHLRKVTWRTEEERVLVLGRGRTTFMWYALGLLSEQLEPKGIRVPVSIAKDLHAVFSESEELAKLWMVIGEEDSADISKTNDTARTRITPFISNLVSHLLASDLLPPPTATTSDSESTPSISTLPPQRNRDTARTFRDIDRVVLADGADGDDGKFSRRRQLGLERRLSDELYLAFARVTYCHGVQ</sequence>
<organism evidence="2 3">
    <name type="scientific">Favolaschia claudopus</name>
    <dbReference type="NCBI Taxonomy" id="2862362"/>
    <lineage>
        <taxon>Eukaryota</taxon>
        <taxon>Fungi</taxon>
        <taxon>Dikarya</taxon>
        <taxon>Basidiomycota</taxon>
        <taxon>Agaricomycotina</taxon>
        <taxon>Agaricomycetes</taxon>
        <taxon>Agaricomycetidae</taxon>
        <taxon>Agaricales</taxon>
        <taxon>Marasmiineae</taxon>
        <taxon>Mycenaceae</taxon>
        <taxon>Favolaschia</taxon>
    </lineage>
</organism>
<reference evidence="2 3" key="1">
    <citation type="journal article" date="2024" name="J Genomics">
        <title>Draft genome sequencing and assembly of Favolaschia claudopus CIRM-BRFM 2984 isolated from oak limbs.</title>
        <authorList>
            <person name="Navarro D."/>
            <person name="Drula E."/>
            <person name="Chaduli D."/>
            <person name="Cazenave R."/>
            <person name="Ahrendt S."/>
            <person name="Wang J."/>
            <person name="Lipzen A."/>
            <person name="Daum C."/>
            <person name="Barry K."/>
            <person name="Grigoriev I.V."/>
            <person name="Favel A."/>
            <person name="Rosso M.N."/>
            <person name="Martin F."/>
        </authorList>
    </citation>
    <scope>NUCLEOTIDE SEQUENCE [LARGE SCALE GENOMIC DNA]</scope>
    <source>
        <strain evidence="2 3">CIRM-BRFM 2984</strain>
    </source>
</reference>
<evidence type="ECO:0000256" key="1">
    <source>
        <dbReference type="SAM" id="MobiDB-lite"/>
    </source>
</evidence>
<accession>A0AAV9ZEG1</accession>
<protein>
    <submittedName>
        <fullName evidence="2">Uncharacterized protein</fullName>
    </submittedName>
</protein>
<gene>
    <name evidence="2" type="ORF">R3P38DRAFT_2809124</name>
</gene>
<keyword evidence="3" id="KW-1185">Reference proteome</keyword>